<dbReference type="CDD" id="cd02430">
    <property type="entry name" value="PTH2"/>
    <property type="match status" value="1"/>
</dbReference>
<dbReference type="GO" id="GO:0006412">
    <property type="term" value="P:translation"/>
    <property type="evidence" value="ECO:0007669"/>
    <property type="project" value="UniProtKB-UniRule"/>
</dbReference>
<dbReference type="InterPro" id="IPR023476">
    <property type="entry name" value="Pep_tRNA_hydro_II_dom_sf"/>
</dbReference>
<dbReference type="GO" id="GO:0004045">
    <property type="term" value="F:peptidyl-tRNA hydrolase activity"/>
    <property type="evidence" value="ECO:0007669"/>
    <property type="project" value="UniProtKB-UniRule"/>
</dbReference>
<evidence type="ECO:0000256" key="5">
    <source>
        <dbReference type="ARBA" id="ARBA00022801"/>
    </source>
</evidence>
<dbReference type="GO" id="GO:0005829">
    <property type="term" value="C:cytosol"/>
    <property type="evidence" value="ECO:0007669"/>
    <property type="project" value="TreeGrafter"/>
</dbReference>
<accession>A0A977KAB2</accession>
<keyword evidence="11" id="KW-1185">Reference proteome</keyword>
<dbReference type="HAMAP" id="MF_00628">
    <property type="entry name" value="Pept_tRNA_hydro_arch"/>
    <property type="match status" value="1"/>
</dbReference>
<evidence type="ECO:0000256" key="4">
    <source>
        <dbReference type="ARBA" id="ARBA00022490"/>
    </source>
</evidence>
<evidence type="ECO:0000256" key="6">
    <source>
        <dbReference type="ARBA" id="ARBA00038050"/>
    </source>
</evidence>
<dbReference type="InterPro" id="IPR034759">
    <property type="entry name" value="Pept_tRNA_hydro_arch"/>
</dbReference>
<dbReference type="Pfam" id="PF01981">
    <property type="entry name" value="PTH2"/>
    <property type="match status" value="1"/>
</dbReference>
<dbReference type="InterPro" id="IPR002833">
    <property type="entry name" value="PTH2"/>
</dbReference>
<evidence type="ECO:0000256" key="3">
    <source>
        <dbReference type="ARBA" id="ARBA00013260"/>
    </source>
</evidence>
<dbReference type="KEGG" id="ipc:IPA_09570"/>
<dbReference type="NCBIfam" id="NF003314">
    <property type="entry name" value="PRK04322.1"/>
    <property type="match status" value="1"/>
</dbReference>
<evidence type="ECO:0000256" key="8">
    <source>
        <dbReference type="ARBA" id="ARBA00050038"/>
    </source>
</evidence>
<dbReference type="FunFam" id="3.40.1490.10:FF:000001">
    <property type="entry name" value="Peptidyl-tRNA hydrolase 2"/>
    <property type="match status" value="1"/>
</dbReference>
<evidence type="ECO:0000313" key="11">
    <source>
        <dbReference type="Proteomes" id="UP001063698"/>
    </source>
</evidence>
<proteinExistence type="inferred from homology"/>
<dbReference type="SUPFAM" id="SSF102462">
    <property type="entry name" value="Peptidyl-tRNA hydrolase II"/>
    <property type="match status" value="1"/>
</dbReference>
<organism evidence="10 11">
    <name type="scientific">Ignicoccus pacificus DSM 13166</name>
    <dbReference type="NCBI Taxonomy" id="940294"/>
    <lineage>
        <taxon>Archaea</taxon>
        <taxon>Thermoproteota</taxon>
        <taxon>Thermoprotei</taxon>
        <taxon>Desulfurococcales</taxon>
        <taxon>Desulfurococcaceae</taxon>
        <taxon>Ignicoccus</taxon>
    </lineage>
</organism>
<dbReference type="Proteomes" id="UP001063698">
    <property type="component" value="Chromosome"/>
</dbReference>
<sequence>MEIKQVIVVRTDLKMGKGKLAAQVAHASCEAVFEAMRKKPSWVEQWRLSGQKKIVLKVNTELELKEIYVKARSMGLPASMIADAGLTQLPPGTVTAVGIGPAPSSEIDKITGKLKLL</sequence>
<keyword evidence="5 9" id="KW-0378">Hydrolase</keyword>
<name>A0A977KAB2_9CREN</name>
<keyword evidence="4 9" id="KW-0963">Cytoplasm</keyword>
<evidence type="ECO:0000256" key="9">
    <source>
        <dbReference type="HAMAP-Rule" id="MF_00628"/>
    </source>
</evidence>
<comment type="similarity">
    <text evidence="6 9">Belongs to the PTH2 family.</text>
</comment>
<protein>
    <recommendedName>
        <fullName evidence="8 9">Peptidyl-tRNA hydrolase</fullName>
        <shortName evidence="9">PTH</shortName>
        <ecNumber evidence="3 9">3.1.1.29</ecNumber>
    </recommendedName>
</protein>
<evidence type="ECO:0000256" key="1">
    <source>
        <dbReference type="ARBA" id="ARBA00003043"/>
    </source>
</evidence>
<dbReference type="AlphaFoldDB" id="A0A977KAB2"/>
<evidence type="ECO:0000256" key="7">
    <source>
        <dbReference type="ARBA" id="ARBA00048707"/>
    </source>
</evidence>
<reference evidence="10" key="1">
    <citation type="submission" date="2013-11" db="EMBL/GenBank/DDBJ databases">
        <title>Comparative genomics of Ignicoccus.</title>
        <authorList>
            <person name="Podar M."/>
        </authorList>
    </citation>
    <scope>NUCLEOTIDE SEQUENCE</scope>
    <source>
        <strain evidence="10">DSM 13166</strain>
    </source>
</reference>
<comment type="subcellular location">
    <subcellularLocation>
        <location evidence="2 9">Cytoplasm</location>
    </subcellularLocation>
</comment>
<dbReference type="PANTHER" id="PTHR12649:SF11">
    <property type="entry name" value="PEPTIDYL-TRNA HYDROLASE 2, MITOCHONDRIAL"/>
    <property type="match status" value="1"/>
</dbReference>
<gene>
    <name evidence="9" type="primary">pth</name>
    <name evidence="10" type="ORF">IPA_09570</name>
</gene>
<dbReference type="NCBIfam" id="TIGR00283">
    <property type="entry name" value="arch_pth2"/>
    <property type="match status" value="1"/>
</dbReference>
<dbReference type="EC" id="3.1.1.29" evidence="3 9"/>
<evidence type="ECO:0000313" key="10">
    <source>
        <dbReference type="EMBL" id="UXD21921.1"/>
    </source>
</evidence>
<comment type="catalytic activity">
    <reaction evidence="7 9">
        <text>an N-acyl-L-alpha-aminoacyl-tRNA + H2O = an N-acyl-L-amino acid + a tRNA + H(+)</text>
        <dbReference type="Rhea" id="RHEA:54448"/>
        <dbReference type="Rhea" id="RHEA-COMP:10123"/>
        <dbReference type="Rhea" id="RHEA-COMP:13883"/>
        <dbReference type="ChEBI" id="CHEBI:15377"/>
        <dbReference type="ChEBI" id="CHEBI:15378"/>
        <dbReference type="ChEBI" id="CHEBI:59874"/>
        <dbReference type="ChEBI" id="CHEBI:78442"/>
        <dbReference type="ChEBI" id="CHEBI:138191"/>
        <dbReference type="EC" id="3.1.1.29"/>
    </reaction>
</comment>
<comment type="function">
    <text evidence="1 9">The natural substrate for this enzyme may be peptidyl-tRNAs which drop off the ribosome during protein synthesis.</text>
</comment>
<dbReference type="PANTHER" id="PTHR12649">
    <property type="entry name" value="PEPTIDYL-TRNA HYDROLASE 2"/>
    <property type="match status" value="1"/>
</dbReference>
<dbReference type="Gene3D" id="3.40.1490.10">
    <property type="entry name" value="Bit1"/>
    <property type="match status" value="1"/>
</dbReference>
<dbReference type="EMBL" id="CP006868">
    <property type="protein sequence ID" value="UXD21921.1"/>
    <property type="molecule type" value="Genomic_DNA"/>
</dbReference>
<evidence type="ECO:0000256" key="2">
    <source>
        <dbReference type="ARBA" id="ARBA00004496"/>
    </source>
</evidence>